<evidence type="ECO:0000313" key="1">
    <source>
        <dbReference type="EMBL" id="JAE21905.1"/>
    </source>
</evidence>
<protein>
    <submittedName>
        <fullName evidence="1">OPR2</fullName>
    </submittedName>
</protein>
<reference evidence="1" key="1">
    <citation type="submission" date="2014-09" db="EMBL/GenBank/DDBJ databases">
        <authorList>
            <person name="Magalhaes I.L.F."/>
            <person name="Oliveira U."/>
            <person name="Santos F.R."/>
            <person name="Vidigal T.H.D.A."/>
            <person name="Brescovit A.D."/>
            <person name="Santos A.J."/>
        </authorList>
    </citation>
    <scope>NUCLEOTIDE SEQUENCE</scope>
    <source>
        <tissue evidence="1">Shoot tissue taken approximately 20 cm above the soil surface</tissue>
    </source>
</reference>
<dbReference type="AntiFam" id="ANF00205">
    <property type="entry name" value="Shadow ORF (opposite nemA)"/>
</dbReference>
<name>A0A0A9G9Z6_ARUDO</name>
<accession>A0A0A9G9Z6</accession>
<reference evidence="1" key="2">
    <citation type="journal article" date="2015" name="Data Brief">
        <title>Shoot transcriptome of the giant reed, Arundo donax.</title>
        <authorList>
            <person name="Barrero R.A."/>
            <person name="Guerrero F.D."/>
            <person name="Moolhuijzen P."/>
            <person name="Goolsby J.A."/>
            <person name="Tidwell J."/>
            <person name="Bellgard S.E."/>
            <person name="Bellgard M.I."/>
        </authorList>
    </citation>
    <scope>NUCLEOTIDE SEQUENCE</scope>
    <source>
        <tissue evidence="1">Shoot tissue taken approximately 20 cm above the soil surface</tissue>
    </source>
</reference>
<dbReference type="AlphaFoldDB" id="A0A0A9G9Z6"/>
<proteinExistence type="predicted"/>
<dbReference type="EMBL" id="GBRH01175991">
    <property type="protein sequence ID" value="JAE21905.1"/>
    <property type="molecule type" value="Transcribed_RNA"/>
</dbReference>
<organism evidence="1">
    <name type="scientific">Arundo donax</name>
    <name type="common">Giant reed</name>
    <name type="synonym">Donax arundinaceus</name>
    <dbReference type="NCBI Taxonomy" id="35708"/>
    <lineage>
        <taxon>Eukaryota</taxon>
        <taxon>Viridiplantae</taxon>
        <taxon>Streptophyta</taxon>
        <taxon>Embryophyta</taxon>
        <taxon>Tracheophyta</taxon>
        <taxon>Spermatophyta</taxon>
        <taxon>Magnoliopsida</taxon>
        <taxon>Liliopsida</taxon>
        <taxon>Poales</taxon>
        <taxon>Poaceae</taxon>
        <taxon>PACMAD clade</taxon>
        <taxon>Arundinoideae</taxon>
        <taxon>Arundineae</taxon>
        <taxon>Arundo</taxon>
    </lineage>
</organism>
<sequence length="86" mass="9550">MITYLHDLLGEHGRTFARVACTSFTITNLGHHRFNNLKGKVTSVLQAASVPVGTVIDTIFHELLKEEAMHAMDFNSVKPIEKMTAP</sequence>